<feature type="domain" description="Cthe-2314-like HEPN" evidence="2">
    <location>
        <begin position="51"/>
        <end position="228"/>
    </location>
</feature>
<evidence type="ECO:0000313" key="3">
    <source>
        <dbReference type="EMBL" id="TYP71346.1"/>
    </source>
</evidence>
<protein>
    <recommendedName>
        <fullName evidence="2">Cthe-2314-like HEPN domain-containing protein</fullName>
    </recommendedName>
</protein>
<keyword evidence="4" id="KW-1185">Reference proteome</keyword>
<name>A0A5S5BYH4_9BACL</name>
<proteinExistence type="predicted"/>
<organism evidence="3 4">
    <name type="scientific">Paenibacillus methanolicus</name>
    <dbReference type="NCBI Taxonomy" id="582686"/>
    <lineage>
        <taxon>Bacteria</taxon>
        <taxon>Bacillati</taxon>
        <taxon>Bacillota</taxon>
        <taxon>Bacilli</taxon>
        <taxon>Bacillales</taxon>
        <taxon>Paenibacillaceae</taxon>
        <taxon>Paenibacillus</taxon>
    </lineage>
</organism>
<dbReference type="EMBL" id="VNHS01000010">
    <property type="protein sequence ID" value="TYP71346.1"/>
    <property type="molecule type" value="Genomic_DNA"/>
</dbReference>
<gene>
    <name evidence="3" type="ORF">BCM02_110300</name>
</gene>
<dbReference type="OrthoDB" id="2641850at2"/>
<comment type="caution">
    <text evidence="3">The sequence shown here is derived from an EMBL/GenBank/DDBJ whole genome shotgun (WGS) entry which is preliminary data.</text>
</comment>
<dbReference type="Proteomes" id="UP000323257">
    <property type="component" value="Unassembled WGS sequence"/>
</dbReference>
<sequence>MLRMMFGEKPRELQGDMYETIRTMEQFAQTVHKRIAAGRDRDHKLRKYEVWTHGLIASLDELEQTHYAAKKFAEMVKSESLEAMSPAERLNYQRHVFFDKNGFIRMFAILDKMGNMLNDFLGLETERIKPHFSYFTVLRNMRQRKLHPELSVRLDELKEKHKDATNRLRRRRNVEIHHMNSELQDDLKQNHEHYGEAHRIEDLKGQLADAQQGLDLATRSLRIMFEYAIRQMRKWES</sequence>
<dbReference type="RefSeq" id="WP_148931988.1">
    <property type="nucleotide sequence ID" value="NZ_VNHS01000010.1"/>
</dbReference>
<accession>A0A5S5BYH4</accession>
<evidence type="ECO:0000256" key="1">
    <source>
        <dbReference type="SAM" id="Coils"/>
    </source>
</evidence>
<reference evidence="3 4" key="1">
    <citation type="submission" date="2019-07" db="EMBL/GenBank/DDBJ databases">
        <title>Genomic Encyclopedia of Type Strains, Phase III (KMG-III): the genomes of soil and plant-associated and newly described type strains.</title>
        <authorList>
            <person name="Whitman W."/>
        </authorList>
    </citation>
    <scope>NUCLEOTIDE SEQUENCE [LARGE SCALE GENOMIC DNA]</scope>
    <source>
        <strain evidence="3 4">BL24</strain>
    </source>
</reference>
<feature type="coiled-coil region" evidence="1">
    <location>
        <begin position="147"/>
        <end position="174"/>
    </location>
</feature>
<keyword evidence="1" id="KW-0175">Coiled coil</keyword>
<dbReference type="InterPro" id="IPR041394">
    <property type="entry name" value="HEPN_Cthe2314"/>
</dbReference>
<evidence type="ECO:0000259" key="2">
    <source>
        <dbReference type="Pfam" id="PF18730"/>
    </source>
</evidence>
<evidence type="ECO:0000313" key="4">
    <source>
        <dbReference type="Proteomes" id="UP000323257"/>
    </source>
</evidence>
<dbReference type="Pfam" id="PF18730">
    <property type="entry name" value="HEPN_Cthe2314"/>
    <property type="match status" value="1"/>
</dbReference>
<dbReference type="AlphaFoldDB" id="A0A5S5BYH4"/>